<organism evidence="3 4">
    <name type="scientific">Amblyomma americanum</name>
    <name type="common">Lone star tick</name>
    <dbReference type="NCBI Taxonomy" id="6943"/>
    <lineage>
        <taxon>Eukaryota</taxon>
        <taxon>Metazoa</taxon>
        <taxon>Ecdysozoa</taxon>
        <taxon>Arthropoda</taxon>
        <taxon>Chelicerata</taxon>
        <taxon>Arachnida</taxon>
        <taxon>Acari</taxon>
        <taxon>Parasitiformes</taxon>
        <taxon>Ixodida</taxon>
        <taxon>Ixodoidea</taxon>
        <taxon>Ixodidae</taxon>
        <taxon>Amblyomminae</taxon>
        <taxon>Amblyomma</taxon>
    </lineage>
</organism>
<dbReference type="PROSITE" id="PS00934">
    <property type="entry name" value="GLYOXALASE_I_1"/>
    <property type="match status" value="1"/>
</dbReference>
<dbReference type="PANTHER" id="PTHR10374">
    <property type="entry name" value="LACTOYLGLUTATHIONE LYASE GLYOXALASE I"/>
    <property type="match status" value="1"/>
</dbReference>
<evidence type="ECO:0000313" key="3">
    <source>
        <dbReference type="EMBL" id="KAK8789183.1"/>
    </source>
</evidence>
<proteinExistence type="predicted"/>
<evidence type="ECO:0000259" key="2">
    <source>
        <dbReference type="Pfam" id="PF00903"/>
    </source>
</evidence>
<sequence length="97" mass="11244">MSGGLSDQEAAKCCSEPDPATRDFIMQQTMYRIKDPKASLDFYTRVLGMRLLQKLDFPEMKFSLYFMGFEESVPETGSREERARWAFSRKATIELTQ</sequence>
<dbReference type="SUPFAM" id="SSF54593">
    <property type="entry name" value="Glyoxalase/Bleomycin resistance protein/Dihydroxybiphenyl dioxygenase"/>
    <property type="match status" value="1"/>
</dbReference>
<dbReference type="InterPro" id="IPR018146">
    <property type="entry name" value="Glyoxalase_1_CS"/>
</dbReference>
<dbReference type="InterPro" id="IPR004360">
    <property type="entry name" value="Glyas_Fos-R_dOase_dom"/>
</dbReference>
<evidence type="ECO:0000313" key="4">
    <source>
        <dbReference type="Proteomes" id="UP001321473"/>
    </source>
</evidence>
<dbReference type="GO" id="GO:0046872">
    <property type="term" value="F:metal ion binding"/>
    <property type="evidence" value="ECO:0007669"/>
    <property type="project" value="UniProtKB-KW"/>
</dbReference>
<accession>A0AAQ4FRW3</accession>
<evidence type="ECO:0000256" key="1">
    <source>
        <dbReference type="ARBA" id="ARBA00022723"/>
    </source>
</evidence>
<reference evidence="3 4" key="1">
    <citation type="journal article" date="2023" name="Arcadia Sci">
        <title>De novo assembly of a long-read Amblyomma americanum tick genome.</title>
        <authorList>
            <person name="Chou S."/>
            <person name="Poskanzer K.E."/>
            <person name="Rollins M."/>
            <person name="Thuy-Boun P.S."/>
        </authorList>
    </citation>
    <scope>NUCLEOTIDE SEQUENCE [LARGE SCALE GENOMIC DNA]</scope>
    <source>
        <strain evidence="3">F_SG_1</strain>
        <tissue evidence="3">Salivary glands</tissue>
    </source>
</reference>
<feature type="domain" description="Glyoxalase/fosfomycin resistance/dioxygenase" evidence="2">
    <location>
        <begin position="27"/>
        <end position="75"/>
    </location>
</feature>
<name>A0AAQ4FRW3_AMBAM</name>
<dbReference type="AlphaFoldDB" id="A0AAQ4FRW3"/>
<keyword evidence="4" id="KW-1185">Reference proteome</keyword>
<keyword evidence="1" id="KW-0479">Metal-binding</keyword>
<dbReference type="Proteomes" id="UP001321473">
    <property type="component" value="Unassembled WGS sequence"/>
</dbReference>
<gene>
    <name evidence="3" type="ORF">V5799_021039</name>
</gene>
<dbReference type="PANTHER" id="PTHR10374:SF30">
    <property type="entry name" value="LACTOYLGLUTATHIONE LYASE"/>
    <property type="match status" value="1"/>
</dbReference>
<protein>
    <recommendedName>
        <fullName evidence="2">Glyoxalase/fosfomycin resistance/dioxygenase domain-containing protein</fullName>
    </recommendedName>
</protein>
<dbReference type="EMBL" id="JARKHS020000048">
    <property type="protein sequence ID" value="KAK8789183.1"/>
    <property type="molecule type" value="Genomic_DNA"/>
</dbReference>
<dbReference type="GO" id="GO:0004462">
    <property type="term" value="F:lactoylglutathione lyase activity"/>
    <property type="evidence" value="ECO:0007669"/>
    <property type="project" value="InterPro"/>
</dbReference>
<dbReference type="Gene3D" id="3.10.180.10">
    <property type="entry name" value="2,3-Dihydroxybiphenyl 1,2-Dioxygenase, domain 1"/>
    <property type="match status" value="1"/>
</dbReference>
<comment type="caution">
    <text evidence="3">The sequence shown here is derived from an EMBL/GenBank/DDBJ whole genome shotgun (WGS) entry which is preliminary data.</text>
</comment>
<dbReference type="Pfam" id="PF00903">
    <property type="entry name" value="Glyoxalase"/>
    <property type="match status" value="1"/>
</dbReference>
<dbReference type="InterPro" id="IPR029068">
    <property type="entry name" value="Glyas_Bleomycin-R_OHBP_Dase"/>
</dbReference>